<dbReference type="EMBL" id="RWJN01000172">
    <property type="protein sequence ID" value="TCD65603.1"/>
    <property type="molecule type" value="Genomic_DNA"/>
</dbReference>
<accession>A0A4R0RFU4</accession>
<gene>
    <name evidence="1" type="ORF">EIP91_002450</name>
</gene>
<sequence>MQPRTSILDLFPVELLTMIKEQIPQSDLRTHVFYYMSFPSITSSLYGNLEEEEKFWETVCVQAGLGLLPGETIDPQSVSWRKVAFECISYEGLCDHPACGQELLDANADYMYYQIDDDLHDISRNAFFQVIPDGPDLHSAGTVINEVLGFMQFHDRKPLGDEVRPPTKDIFMYYSDREEQDPPRQLLRYHPVAARSFACFPPARRLLIDGPVKDNFIPVENAYGVTVWDVYSALQSRLEDEMSVKHLQKLLDENKFTDVFPTGCSVPKLLRSLTTFRQFLSFYRIKGMEFIDWQEDGLYIFPTFEPVRSADPTSEKGVY</sequence>
<comment type="caution">
    <text evidence="1">The sequence shown here is derived from an EMBL/GenBank/DDBJ whole genome shotgun (WGS) entry which is preliminary data.</text>
</comment>
<dbReference type="AlphaFoldDB" id="A0A4R0RFU4"/>
<proteinExistence type="predicted"/>
<keyword evidence="2" id="KW-1185">Reference proteome</keyword>
<dbReference type="Proteomes" id="UP000292702">
    <property type="component" value="Unassembled WGS sequence"/>
</dbReference>
<evidence type="ECO:0000313" key="1">
    <source>
        <dbReference type="EMBL" id="TCD65603.1"/>
    </source>
</evidence>
<dbReference type="OrthoDB" id="2803395at2759"/>
<evidence type="ECO:0000313" key="2">
    <source>
        <dbReference type="Proteomes" id="UP000292702"/>
    </source>
</evidence>
<reference evidence="1 2" key="1">
    <citation type="submission" date="2018-11" db="EMBL/GenBank/DDBJ databases">
        <title>Genome assembly of Steccherinum ochraceum LE-BIN_3174, the white-rot fungus of the Steccherinaceae family (The Residual Polyporoid clade, Polyporales, Basidiomycota).</title>
        <authorList>
            <person name="Fedorova T.V."/>
            <person name="Glazunova O.A."/>
            <person name="Landesman E.O."/>
            <person name="Moiseenko K.V."/>
            <person name="Psurtseva N.V."/>
            <person name="Savinova O.S."/>
            <person name="Shakhova N.V."/>
            <person name="Tyazhelova T.V."/>
            <person name="Vasina D.V."/>
        </authorList>
    </citation>
    <scope>NUCLEOTIDE SEQUENCE [LARGE SCALE GENOMIC DNA]</scope>
    <source>
        <strain evidence="1 2">LE-BIN_3174</strain>
    </source>
</reference>
<protein>
    <submittedName>
        <fullName evidence="1">Uncharacterized protein</fullName>
    </submittedName>
</protein>
<name>A0A4R0RFU4_9APHY</name>
<organism evidence="1 2">
    <name type="scientific">Steccherinum ochraceum</name>
    <dbReference type="NCBI Taxonomy" id="92696"/>
    <lineage>
        <taxon>Eukaryota</taxon>
        <taxon>Fungi</taxon>
        <taxon>Dikarya</taxon>
        <taxon>Basidiomycota</taxon>
        <taxon>Agaricomycotina</taxon>
        <taxon>Agaricomycetes</taxon>
        <taxon>Polyporales</taxon>
        <taxon>Steccherinaceae</taxon>
        <taxon>Steccherinum</taxon>
    </lineage>
</organism>